<keyword evidence="4" id="KW-1185">Reference proteome</keyword>
<feature type="coiled-coil region" evidence="1">
    <location>
        <begin position="92"/>
        <end position="119"/>
    </location>
</feature>
<dbReference type="Proteomes" id="UP000035720">
    <property type="component" value="Unassembled WGS sequence"/>
</dbReference>
<dbReference type="EMBL" id="CAJC01000153">
    <property type="protein sequence ID" value="CCI53549.1"/>
    <property type="molecule type" value="Genomic_DNA"/>
</dbReference>
<organism evidence="3 4">
    <name type="scientific">Nostocoides jenkinsii Ben 74</name>
    <dbReference type="NCBI Taxonomy" id="1193518"/>
    <lineage>
        <taxon>Bacteria</taxon>
        <taxon>Bacillati</taxon>
        <taxon>Actinomycetota</taxon>
        <taxon>Actinomycetes</taxon>
        <taxon>Micrococcales</taxon>
        <taxon>Intrasporangiaceae</taxon>
        <taxon>Nostocoides</taxon>
    </lineage>
</organism>
<dbReference type="OrthoDB" id="3400214at2"/>
<dbReference type="InterPro" id="IPR046229">
    <property type="entry name" value="TnpC-like"/>
</dbReference>
<feature type="region of interest" description="Disordered" evidence="2">
    <location>
        <begin position="1"/>
        <end position="21"/>
    </location>
</feature>
<protein>
    <submittedName>
        <fullName evidence="3">Transposase</fullName>
    </submittedName>
</protein>
<dbReference type="AlphaFoldDB" id="A0A077MA99"/>
<sequence length="133" mass="14995">MRADNSRHLAKAARSRAEQTRRRAVSTLRHLATTEQTITVSVLAQRAGVSRSWLYTQADLLAQIRAERPRRTTVPAVPARQAASDSSLRQRLQLAHQRIGELEADNQQLRHALAQALGDQRARHARDPLENRP</sequence>
<accession>A0A077MA99</accession>
<dbReference type="RefSeq" id="WP_048545813.1">
    <property type="nucleotide sequence ID" value="NZ_HF571038.1"/>
</dbReference>
<reference evidence="3 4" key="1">
    <citation type="journal article" date="2013" name="ISME J.">
        <title>A metabolic model for members of the genus Tetrasphaera involved in enhanced biological phosphorus removal.</title>
        <authorList>
            <person name="Kristiansen R."/>
            <person name="Nguyen H.T.T."/>
            <person name="Saunders A.M."/>
            <person name="Nielsen J.L."/>
            <person name="Wimmer R."/>
            <person name="Le V.Q."/>
            <person name="McIlroy S.J."/>
            <person name="Petrovski S."/>
            <person name="Seviour R.J."/>
            <person name="Calteau A."/>
            <person name="Nielsen K.L."/>
            <person name="Nielsen P.H."/>
        </authorList>
    </citation>
    <scope>NUCLEOTIDE SEQUENCE [LARGE SCALE GENOMIC DNA]</scope>
    <source>
        <strain evidence="3 4">Ben 74</strain>
    </source>
</reference>
<evidence type="ECO:0000256" key="2">
    <source>
        <dbReference type="SAM" id="MobiDB-lite"/>
    </source>
</evidence>
<evidence type="ECO:0000313" key="4">
    <source>
        <dbReference type="Proteomes" id="UP000035720"/>
    </source>
</evidence>
<comment type="caution">
    <text evidence="3">The sequence shown here is derived from an EMBL/GenBank/DDBJ whole genome shotgun (WGS) entry which is preliminary data.</text>
</comment>
<gene>
    <name evidence="3" type="ORF">BN13_420003</name>
</gene>
<proteinExistence type="predicted"/>
<name>A0A077MA99_9MICO</name>
<keyword evidence="1" id="KW-0175">Coiled coil</keyword>
<dbReference type="Pfam" id="PF19776">
    <property type="entry name" value="DUF6262"/>
    <property type="match status" value="1"/>
</dbReference>
<evidence type="ECO:0000313" key="3">
    <source>
        <dbReference type="EMBL" id="CCI53549.1"/>
    </source>
</evidence>
<evidence type="ECO:0000256" key="1">
    <source>
        <dbReference type="SAM" id="Coils"/>
    </source>
</evidence>
<dbReference type="STRING" id="1193518.BN13_420003"/>